<dbReference type="Proteomes" id="UP001567538">
    <property type="component" value="Unassembled WGS sequence"/>
</dbReference>
<comment type="subcellular location">
    <subcellularLocation>
        <location evidence="1">Nucleus</location>
    </subcellularLocation>
</comment>
<comment type="caution">
    <text evidence="9">The sequence shown here is derived from an EMBL/GenBank/DDBJ whole genome shotgun (WGS) entry which is preliminary data.</text>
</comment>
<accession>A0ABD1I1Y4</accession>
<feature type="region of interest" description="Disordered" evidence="7">
    <location>
        <begin position="230"/>
        <end position="251"/>
    </location>
</feature>
<dbReference type="SUPFAM" id="SSF57667">
    <property type="entry name" value="beta-beta-alpha zinc fingers"/>
    <property type="match status" value="1"/>
</dbReference>
<feature type="domain" description="C2H2-type" evidence="8">
    <location>
        <begin position="87"/>
        <end position="114"/>
    </location>
</feature>
<dbReference type="EMBL" id="JBEAFC010000003">
    <property type="protein sequence ID" value="KAL1561843.1"/>
    <property type="molecule type" value="Genomic_DNA"/>
</dbReference>
<dbReference type="Pfam" id="PF13912">
    <property type="entry name" value="zf-C2H2_6"/>
    <property type="match status" value="1"/>
</dbReference>
<dbReference type="PROSITE" id="PS00028">
    <property type="entry name" value="ZINC_FINGER_C2H2_1"/>
    <property type="match status" value="1"/>
</dbReference>
<feature type="compositionally biased region" description="Basic and acidic residues" evidence="7">
    <location>
        <begin position="236"/>
        <end position="251"/>
    </location>
</feature>
<organism evidence="9 10">
    <name type="scientific">Salvia divinorum</name>
    <name type="common">Maria pastora</name>
    <name type="synonym">Diviner's sage</name>
    <dbReference type="NCBI Taxonomy" id="28513"/>
    <lineage>
        <taxon>Eukaryota</taxon>
        <taxon>Viridiplantae</taxon>
        <taxon>Streptophyta</taxon>
        <taxon>Embryophyta</taxon>
        <taxon>Tracheophyta</taxon>
        <taxon>Spermatophyta</taxon>
        <taxon>Magnoliopsida</taxon>
        <taxon>eudicotyledons</taxon>
        <taxon>Gunneridae</taxon>
        <taxon>Pentapetalae</taxon>
        <taxon>asterids</taxon>
        <taxon>lamiids</taxon>
        <taxon>Lamiales</taxon>
        <taxon>Lamiaceae</taxon>
        <taxon>Nepetoideae</taxon>
        <taxon>Mentheae</taxon>
        <taxon>Salviinae</taxon>
        <taxon>Salvia</taxon>
        <taxon>Salvia subgen. Calosphace</taxon>
    </lineage>
</organism>
<sequence length="263" mass="29316">MASLEPCHSEASNISVTSKNNNMIGEEEEDEGGESGTKHETMSRAVLDLGPASNEPMDKGNPNNSKLHELNLFNPSDDPKPSKSKTFTCSFCYREFSTSQALGGHQNAHKQERALAKHRHNMVDLTAAGPDAHPPIQGYSYYPPYSTLQPFYSRSHGVRAQSNMIHPKPYSYNHVPSSPLPSLYAYSLPREKMPRPYLIDPSPSTPDYALKLENFQSRDYKFNFGVINPNSSTRTNEGDDNRLRLGNVDDGKDDLGLDLDLKL</sequence>
<reference evidence="9 10" key="1">
    <citation type="submission" date="2024-06" db="EMBL/GenBank/DDBJ databases">
        <title>A chromosome level genome sequence of Diviner's sage (Salvia divinorum).</title>
        <authorList>
            <person name="Ford S.A."/>
            <person name="Ro D.-K."/>
            <person name="Ness R.W."/>
            <person name="Phillips M.A."/>
        </authorList>
    </citation>
    <scope>NUCLEOTIDE SEQUENCE [LARGE SCALE GENOMIC DNA]</scope>
    <source>
        <strain evidence="9">SAF-2024a</strain>
        <tissue evidence="9">Leaf</tissue>
    </source>
</reference>
<keyword evidence="5" id="KW-0539">Nucleus</keyword>
<evidence type="ECO:0000256" key="2">
    <source>
        <dbReference type="ARBA" id="ARBA00022723"/>
    </source>
</evidence>
<dbReference type="PANTHER" id="PTHR47287">
    <property type="entry name" value="C2H2 AND C2HC ZINC FINGERS SUPERFAMILY PROTEIN"/>
    <property type="match status" value="1"/>
</dbReference>
<feature type="region of interest" description="Disordered" evidence="7">
    <location>
        <begin position="1"/>
        <end position="84"/>
    </location>
</feature>
<evidence type="ECO:0000259" key="8">
    <source>
        <dbReference type="PROSITE" id="PS50157"/>
    </source>
</evidence>
<keyword evidence="3 6" id="KW-0863">Zinc-finger</keyword>
<name>A0ABD1I1Y4_SALDI</name>
<evidence type="ECO:0000256" key="6">
    <source>
        <dbReference type="PROSITE-ProRule" id="PRU00042"/>
    </source>
</evidence>
<proteinExistence type="predicted"/>
<dbReference type="GO" id="GO:0008270">
    <property type="term" value="F:zinc ion binding"/>
    <property type="evidence" value="ECO:0007669"/>
    <property type="project" value="UniProtKB-KW"/>
</dbReference>
<keyword evidence="2" id="KW-0479">Metal-binding</keyword>
<gene>
    <name evidence="9" type="ORF">AAHA92_04498</name>
</gene>
<dbReference type="AlphaFoldDB" id="A0ABD1I1Y4"/>
<evidence type="ECO:0000256" key="5">
    <source>
        <dbReference type="ARBA" id="ARBA00023242"/>
    </source>
</evidence>
<keyword evidence="10" id="KW-1185">Reference proteome</keyword>
<evidence type="ECO:0000313" key="10">
    <source>
        <dbReference type="Proteomes" id="UP001567538"/>
    </source>
</evidence>
<dbReference type="GO" id="GO:0005634">
    <property type="term" value="C:nucleus"/>
    <property type="evidence" value="ECO:0007669"/>
    <property type="project" value="UniProtKB-SubCell"/>
</dbReference>
<dbReference type="InterPro" id="IPR036236">
    <property type="entry name" value="Znf_C2H2_sf"/>
</dbReference>
<dbReference type="PANTHER" id="PTHR47287:SF9">
    <property type="entry name" value="ZINC FINGER PROTEIN 4-LIKE"/>
    <property type="match status" value="1"/>
</dbReference>
<dbReference type="Gene3D" id="3.30.160.60">
    <property type="entry name" value="Classic Zinc Finger"/>
    <property type="match status" value="1"/>
</dbReference>
<protein>
    <submittedName>
        <fullName evidence="9">Transcriptional regulator SUPERMAN-like</fullName>
    </submittedName>
</protein>
<dbReference type="InterPro" id="IPR044246">
    <property type="entry name" value="ZFP3-like"/>
</dbReference>
<feature type="compositionally biased region" description="Polar residues" evidence="7">
    <location>
        <begin position="10"/>
        <end position="23"/>
    </location>
</feature>
<keyword evidence="4" id="KW-0862">Zinc</keyword>
<evidence type="ECO:0000256" key="1">
    <source>
        <dbReference type="ARBA" id="ARBA00004123"/>
    </source>
</evidence>
<evidence type="ECO:0000313" key="9">
    <source>
        <dbReference type="EMBL" id="KAL1561843.1"/>
    </source>
</evidence>
<evidence type="ECO:0000256" key="3">
    <source>
        <dbReference type="ARBA" id="ARBA00022771"/>
    </source>
</evidence>
<evidence type="ECO:0000256" key="4">
    <source>
        <dbReference type="ARBA" id="ARBA00022833"/>
    </source>
</evidence>
<evidence type="ECO:0000256" key="7">
    <source>
        <dbReference type="SAM" id="MobiDB-lite"/>
    </source>
</evidence>
<dbReference type="PROSITE" id="PS50157">
    <property type="entry name" value="ZINC_FINGER_C2H2_2"/>
    <property type="match status" value="1"/>
</dbReference>
<dbReference type="InterPro" id="IPR013087">
    <property type="entry name" value="Znf_C2H2_type"/>
</dbReference>